<dbReference type="Gene3D" id="3.10.20.370">
    <property type="match status" value="1"/>
</dbReference>
<dbReference type="InterPro" id="IPR001584">
    <property type="entry name" value="Integrase_cat-core"/>
</dbReference>
<dbReference type="CDD" id="cd09274">
    <property type="entry name" value="RNase_HI_RT_Ty3"/>
    <property type="match status" value="1"/>
</dbReference>
<keyword evidence="3" id="KW-1185">Reference proteome</keyword>
<evidence type="ECO:0000256" key="1">
    <source>
        <dbReference type="SAM" id="Phobius"/>
    </source>
</evidence>
<protein>
    <submittedName>
        <fullName evidence="4">Integrase catalytic domain-containing protein</fullName>
    </submittedName>
</protein>
<dbReference type="GO" id="GO:0015074">
    <property type="term" value="P:DNA integration"/>
    <property type="evidence" value="ECO:0007669"/>
    <property type="project" value="InterPro"/>
</dbReference>
<sequence length="446" mass="50747">MLADQGKLKELNWTDEQNMAFCRSKEALAHATLLFHPVPDAETAIMVDASESAVGAVLQQKVGDEWRPLSFFSKTLKPAERRYSTYARRRFHVITDHRPLAFASSATHDRHSPMQARHWDFILQYTSDIRHVEGRCNPVADALSRINSNGINTIEFSPIPFHKIAAAQTDDEELRQLRYRYLLTCVDRFTRWPEAIPLRDITADTVATAFISGWIARFGVPATVTTDRGRQFESHVWQQLMKVLGCKRTRTTAYHPIANGLVERFHRQVKAAIIATGDRSNWANRLPFIMLGLRAALKRDIGCSTAELVYGAALRLPGQFFEPKPVEQIDLNGFVDSIRRTMVCLRSVPPRELPARPYHIDSKLESAGYVFVRCEVSGTQLQPRYRGPFKVLSKRAKYFLLDANGKIQTVHRSPQARLCWLIVFFLFSFLLSSPLSAFLKCILTGE</sequence>
<dbReference type="Gene3D" id="3.30.420.10">
    <property type="entry name" value="Ribonuclease H-like superfamily/Ribonuclease H"/>
    <property type="match status" value="1"/>
</dbReference>
<proteinExistence type="predicted"/>
<dbReference type="AlphaFoldDB" id="A0A5S6QNA5"/>
<reference evidence="4" key="1">
    <citation type="submission" date="2019-12" db="UniProtKB">
        <authorList>
            <consortium name="WormBaseParasite"/>
        </authorList>
    </citation>
    <scope>IDENTIFICATION</scope>
</reference>
<dbReference type="GO" id="GO:0042575">
    <property type="term" value="C:DNA polymerase complex"/>
    <property type="evidence" value="ECO:0007669"/>
    <property type="project" value="UniProtKB-ARBA"/>
</dbReference>
<dbReference type="FunFam" id="3.30.420.10:FF:000032">
    <property type="entry name" value="Retrovirus-related Pol polyprotein from transposon 297-like Protein"/>
    <property type="match status" value="1"/>
</dbReference>
<organism evidence="3 4">
    <name type="scientific">Trichuris muris</name>
    <name type="common">Mouse whipworm</name>
    <dbReference type="NCBI Taxonomy" id="70415"/>
    <lineage>
        <taxon>Eukaryota</taxon>
        <taxon>Metazoa</taxon>
        <taxon>Ecdysozoa</taxon>
        <taxon>Nematoda</taxon>
        <taxon>Enoplea</taxon>
        <taxon>Dorylaimia</taxon>
        <taxon>Trichinellida</taxon>
        <taxon>Trichuridae</taxon>
        <taxon>Trichuris</taxon>
    </lineage>
</organism>
<dbReference type="WBParaSite" id="TMUE_2000008347.1">
    <property type="protein sequence ID" value="TMUE_2000008347.1"/>
    <property type="gene ID" value="WBGene00300240"/>
</dbReference>
<accession>A0A5S6QNA5</accession>
<evidence type="ECO:0000313" key="3">
    <source>
        <dbReference type="Proteomes" id="UP000046395"/>
    </source>
</evidence>
<dbReference type="InterPro" id="IPR050951">
    <property type="entry name" value="Retrovirus_Pol_polyprotein"/>
</dbReference>
<dbReference type="PROSITE" id="PS50994">
    <property type="entry name" value="INTEGRASE"/>
    <property type="match status" value="1"/>
</dbReference>
<dbReference type="PANTHER" id="PTHR37984:SF15">
    <property type="entry name" value="INTEGRASE CATALYTIC DOMAIN-CONTAINING PROTEIN"/>
    <property type="match status" value="1"/>
</dbReference>
<feature type="transmembrane region" description="Helical" evidence="1">
    <location>
        <begin position="420"/>
        <end position="443"/>
    </location>
</feature>
<name>A0A5S6QNA5_TRIMR</name>
<dbReference type="InterPro" id="IPR012337">
    <property type="entry name" value="RNaseH-like_sf"/>
</dbReference>
<keyword evidence="1" id="KW-1133">Transmembrane helix</keyword>
<keyword evidence="1" id="KW-0812">Transmembrane</keyword>
<dbReference type="InterPro" id="IPR041577">
    <property type="entry name" value="RT_RNaseH_2"/>
</dbReference>
<dbReference type="InterPro" id="IPR036397">
    <property type="entry name" value="RNaseH_sf"/>
</dbReference>
<dbReference type="Pfam" id="PF17919">
    <property type="entry name" value="RT_RNaseH_2"/>
    <property type="match status" value="1"/>
</dbReference>
<dbReference type="STRING" id="70415.A0A5S6QNA5"/>
<evidence type="ECO:0000259" key="2">
    <source>
        <dbReference type="PROSITE" id="PS50994"/>
    </source>
</evidence>
<dbReference type="GO" id="GO:0003676">
    <property type="term" value="F:nucleic acid binding"/>
    <property type="evidence" value="ECO:0007669"/>
    <property type="project" value="InterPro"/>
</dbReference>
<dbReference type="InterPro" id="IPR043502">
    <property type="entry name" value="DNA/RNA_pol_sf"/>
</dbReference>
<dbReference type="Pfam" id="PF00665">
    <property type="entry name" value="rve"/>
    <property type="match status" value="1"/>
</dbReference>
<feature type="domain" description="Integrase catalytic" evidence="2">
    <location>
        <begin position="156"/>
        <end position="325"/>
    </location>
</feature>
<keyword evidence="1" id="KW-0472">Membrane</keyword>
<evidence type="ECO:0000313" key="4">
    <source>
        <dbReference type="WBParaSite" id="TMUE_2000008347.1"/>
    </source>
</evidence>
<dbReference type="SUPFAM" id="SSF53098">
    <property type="entry name" value="Ribonuclease H-like"/>
    <property type="match status" value="1"/>
</dbReference>
<dbReference type="SUPFAM" id="SSF56672">
    <property type="entry name" value="DNA/RNA polymerases"/>
    <property type="match status" value="1"/>
</dbReference>
<dbReference type="PANTHER" id="PTHR37984">
    <property type="entry name" value="PROTEIN CBG26694"/>
    <property type="match status" value="1"/>
</dbReference>
<dbReference type="Proteomes" id="UP000046395">
    <property type="component" value="Unassembled WGS sequence"/>
</dbReference>